<dbReference type="InterPro" id="IPR050595">
    <property type="entry name" value="Bact_response_regulator"/>
</dbReference>
<dbReference type="Gene3D" id="3.40.50.2300">
    <property type="match status" value="1"/>
</dbReference>
<dbReference type="AlphaFoldDB" id="A0A972JC18"/>
<name>A0A972JC18_9RHOO</name>
<evidence type="ECO:0000256" key="1">
    <source>
        <dbReference type="ARBA" id="ARBA00022553"/>
    </source>
</evidence>
<sequence length="127" mass="13479">MSATNLLTHVCIIDDEVALSDLLRVVCESIGLTARIFNSADAYLATTGGDCSGCGLLLVDVDLPGTSGLELIARLKSEGFQRPILVISGETEESVAAQARELGAADFIEKPFQVATVRARIRELVES</sequence>
<feature type="modified residue" description="4-aspartylphosphate" evidence="2">
    <location>
        <position position="60"/>
    </location>
</feature>
<dbReference type="RefSeq" id="WP_168989361.1">
    <property type="nucleotide sequence ID" value="NZ_CAWPHM010000053.1"/>
</dbReference>
<evidence type="ECO:0000256" key="2">
    <source>
        <dbReference type="PROSITE-ProRule" id="PRU00169"/>
    </source>
</evidence>
<evidence type="ECO:0000313" key="4">
    <source>
        <dbReference type="EMBL" id="NMG04718.1"/>
    </source>
</evidence>
<dbReference type="InterPro" id="IPR011006">
    <property type="entry name" value="CheY-like_superfamily"/>
</dbReference>
<comment type="caution">
    <text evidence="4">The sequence shown here is derived from an EMBL/GenBank/DDBJ whole genome shotgun (WGS) entry which is preliminary data.</text>
</comment>
<evidence type="ECO:0000259" key="3">
    <source>
        <dbReference type="PROSITE" id="PS50110"/>
    </source>
</evidence>
<evidence type="ECO:0000313" key="5">
    <source>
        <dbReference type="Proteomes" id="UP000599523"/>
    </source>
</evidence>
<dbReference type="SMART" id="SM00448">
    <property type="entry name" value="REC"/>
    <property type="match status" value="1"/>
</dbReference>
<dbReference type="GO" id="GO:0000160">
    <property type="term" value="P:phosphorelay signal transduction system"/>
    <property type="evidence" value="ECO:0007669"/>
    <property type="project" value="InterPro"/>
</dbReference>
<dbReference type="PANTHER" id="PTHR44591">
    <property type="entry name" value="STRESS RESPONSE REGULATOR PROTEIN 1"/>
    <property type="match status" value="1"/>
</dbReference>
<accession>A0A972JC18</accession>
<protein>
    <submittedName>
        <fullName evidence="4">Response regulator</fullName>
    </submittedName>
</protein>
<gene>
    <name evidence="4" type="ORF">GPA21_17325</name>
</gene>
<keyword evidence="5" id="KW-1185">Reference proteome</keyword>
<organism evidence="4 5">
    <name type="scientific">Azoarcus taiwanensis</name>
    <dbReference type="NCBI Taxonomy" id="666964"/>
    <lineage>
        <taxon>Bacteria</taxon>
        <taxon>Pseudomonadati</taxon>
        <taxon>Pseudomonadota</taxon>
        <taxon>Betaproteobacteria</taxon>
        <taxon>Rhodocyclales</taxon>
        <taxon>Zoogloeaceae</taxon>
        <taxon>Azoarcus</taxon>
    </lineage>
</organism>
<proteinExistence type="predicted"/>
<dbReference type="Pfam" id="PF00072">
    <property type="entry name" value="Response_reg"/>
    <property type="match status" value="1"/>
</dbReference>
<reference evidence="4" key="1">
    <citation type="submission" date="2019-12" db="EMBL/GenBank/DDBJ databases">
        <title>Comparative genomics gives insights into the taxonomy of the Azoarcus-Aromatoleum group and reveals separate origins of nif in the plant-associated Azoarcus and non-plant-associated Aromatoleum sub-groups.</title>
        <authorList>
            <person name="Lafos M."/>
            <person name="Maluk M."/>
            <person name="Batista M."/>
            <person name="Junghare M."/>
            <person name="Carmona M."/>
            <person name="Faoro H."/>
            <person name="Cruz L.M."/>
            <person name="Battistoni F."/>
            <person name="De Souza E."/>
            <person name="Pedrosa F."/>
            <person name="Chen W.-M."/>
            <person name="Poole P.S."/>
            <person name="Dixon R.A."/>
            <person name="James E.K."/>
        </authorList>
    </citation>
    <scope>NUCLEOTIDE SEQUENCE</scope>
    <source>
        <strain evidence="4">NSC3</strain>
    </source>
</reference>
<feature type="domain" description="Response regulatory" evidence="3">
    <location>
        <begin position="9"/>
        <end position="125"/>
    </location>
</feature>
<dbReference type="Proteomes" id="UP000599523">
    <property type="component" value="Unassembled WGS sequence"/>
</dbReference>
<dbReference type="EMBL" id="WTVM01000148">
    <property type="protein sequence ID" value="NMG04718.1"/>
    <property type="molecule type" value="Genomic_DNA"/>
</dbReference>
<dbReference type="SUPFAM" id="SSF52172">
    <property type="entry name" value="CheY-like"/>
    <property type="match status" value="1"/>
</dbReference>
<dbReference type="PANTHER" id="PTHR44591:SF3">
    <property type="entry name" value="RESPONSE REGULATORY DOMAIN-CONTAINING PROTEIN"/>
    <property type="match status" value="1"/>
</dbReference>
<keyword evidence="1 2" id="KW-0597">Phosphoprotein</keyword>
<dbReference type="InterPro" id="IPR001789">
    <property type="entry name" value="Sig_transdc_resp-reg_receiver"/>
</dbReference>
<dbReference type="PROSITE" id="PS50110">
    <property type="entry name" value="RESPONSE_REGULATORY"/>
    <property type="match status" value="1"/>
</dbReference>